<dbReference type="AlphaFoldDB" id="A0A0G4P6J0"/>
<proteinExistence type="predicted"/>
<keyword evidence="2" id="KW-1185">Reference proteome</keyword>
<accession>A0A0G4P6J0</accession>
<sequence>MVGSQYGQGSLRYFFFHGNHGDIPIPPHMSVDAKILVFNGEGQILLGENLEDSPSRYHFNNGIYDSMDGQNERPLPAKPLVEKLLKNVSVPSLVAAEVPSHQMGIGLQTLDPFLYVAVLVLGRDDLRPCTANDREYLAVMMQAFVPRVLATMAPIASEYLPGDARNLCIEVANHMELIENDFNFQTFIAMYRGRYVQKPLPQRAVVELCLLHVLKMPFELNSAIQNSLIRY</sequence>
<gene>
    <name evidence="1" type="ORF">PCAMFM013_S006g000482</name>
</gene>
<organism evidence="1 2">
    <name type="scientific">Penicillium camemberti (strain FM 013)</name>
    <dbReference type="NCBI Taxonomy" id="1429867"/>
    <lineage>
        <taxon>Eukaryota</taxon>
        <taxon>Fungi</taxon>
        <taxon>Dikarya</taxon>
        <taxon>Ascomycota</taxon>
        <taxon>Pezizomycotina</taxon>
        <taxon>Eurotiomycetes</taxon>
        <taxon>Eurotiomycetidae</taxon>
        <taxon>Eurotiales</taxon>
        <taxon>Aspergillaceae</taxon>
        <taxon>Penicillium</taxon>
    </lineage>
</organism>
<protein>
    <submittedName>
        <fullName evidence="1">Str. FM013</fullName>
    </submittedName>
</protein>
<evidence type="ECO:0000313" key="1">
    <source>
        <dbReference type="EMBL" id="CRL21942.1"/>
    </source>
</evidence>
<dbReference type="EMBL" id="HG793139">
    <property type="protein sequence ID" value="CRL21942.1"/>
    <property type="molecule type" value="Genomic_DNA"/>
</dbReference>
<dbReference type="Proteomes" id="UP000053732">
    <property type="component" value="Unassembled WGS sequence"/>
</dbReference>
<evidence type="ECO:0000313" key="2">
    <source>
        <dbReference type="Proteomes" id="UP000053732"/>
    </source>
</evidence>
<reference evidence="1 2" key="1">
    <citation type="journal article" date="2014" name="Nat. Commun.">
        <title>Multiple recent horizontal transfers of a large genomic region in cheese making fungi.</title>
        <authorList>
            <person name="Cheeseman K."/>
            <person name="Ropars J."/>
            <person name="Renault P."/>
            <person name="Dupont J."/>
            <person name="Gouzy J."/>
            <person name="Branca A."/>
            <person name="Abraham A.L."/>
            <person name="Ceppi M."/>
            <person name="Conseiller E."/>
            <person name="Debuchy R."/>
            <person name="Malagnac F."/>
            <person name="Goarin A."/>
            <person name="Silar P."/>
            <person name="Lacoste S."/>
            <person name="Sallet E."/>
            <person name="Bensimon A."/>
            <person name="Giraud T."/>
            <person name="Brygoo Y."/>
        </authorList>
    </citation>
    <scope>NUCLEOTIDE SEQUENCE [LARGE SCALE GENOMIC DNA]</scope>
    <source>
        <strain evidence="2">FM 013</strain>
    </source>
</reference>
<name>A0A0G4P6J0_PENC3</name>